<dbReference type="InterPro" id="IPR053924">
    <property type="entry name" value="RecX_HTH_2nd"/>
</dbReference>
<dbReference type="RefSeq" id="WP_142591934.1">
    <property type="nucleotide sequence ID" value="NZ_CABFWF030000007.1"/>
</dbReference>
<keyword evidence="7" id="KW-1185">Reference proteome</keyword>
<evidence type="ECO:0000256" key="3">
    <source>
        <dbReference type="ARBA" id="ARBA00018111"/>
    </source>
</evidence>
<comment type="caution">
    <text evidence="6">The sequence shown here is derived from an EMBL/GenBank/DDBJ whole genome shotgun (WGS) entry which is preliminary data.</text>
</comment>
<accession>A0ABM8PH04</accession>
<comment type="subcellular location">
    <subcellularLocation>
        <location evidence="1">Cytoplasm</location>
    </subcellularLocation>
</comment>
<organism evidence="6 7">
    <name type="scientific">Pseudorhizobium endolithicum</name>
    <dbReference type="NCBI Taxonomy" id="1191678"/>
    <lineage>
        <taxon>Bacteria</taxon>
        <taxon>Pseudomonadati</taxon>
        <taxon>Pseudomonadota</taxon>
        <taxon>Alphaproteobacteria</taxon>
        <taxon>Hyphomicrobiales</taxon>
        <taxon>Rhizobiaceae</taxon>
        <taxon>Rhizobium/Agrobacterium group</taxon>
        <taxon>Pseudorhizobium</taxon>
    </lineage>
</organism>
<evidence type="ECO:0000256" key="2">
    <source>
        <dbReference type="ARBA" id="ARBA00009695"/>
    </source>
</evidence>
<dbReference type="InterPro" id="IPR036388">
    <property type="entry name" value="WH-like_DNA-bd_sf"/>
</dbReference>
<name>A0ABM8PH04_9HYPH</name>
<evidence type="ECO:0000256" key="4">
    <source>
        <dbReference type="ARBA" id="ARBA00022490"/>
    </source>
</evidence>
<sequence length="180" mass="19935">MTEPAEATARMLAWARNSAAYRLSRRMMTERELSDAIKRKARQKFEGITEEQLAAVSAAAIEYGHLVHALDDKSYAEVAVRSAVRSGRSRRAISRRLAQKGIERQIVEDAVQVADDLVAALAFARKRAFGPFRRVPLDDKRAARELAAFARNGFGFEIGKAILSMDLEEGETILAGQPFA</sequence>
<evidence type="ECO:0000259" key="5">
    <source>
        <dbReference type="Pfam" id="PF02631"/>
    </source>
</evidence>
<dbReference type="Proteomes" id="UP000606921">
    <property type="component" value="Unassembled WGS sequence"/>
</dbReference>
<dbReference type="Gene3D" id="1.10.10.10">
    <property type="entry name" value="Winged helix-like DNA-binding domain superfamily/Winged helix DNA-binding domain"/>
    <property type="match status" value="1"/>
</dbReference>
<evidence type="ECO:0000313" key="6">
    <source>
        <dbReference type="EMBL" id="CAD7029295.1"/>
    </source>
</evidence>
<evidence type="ECO:0000313" key="7">
    <source>
        <dbReference type="Proteomes" id="UP000606921"/>
    </source>
</evidence>
<reference evidence="6 7" key="1">
    <citation type="submission" date="2020-11" db="EMBL/GenBank/DDBJ databases">
        <authorList>
            <person name="Lassalle F."/>
        </authorList>
    </citation>
    <scope>NUCLEOTIDE SEQUENCE [LARGE SCALE GENOMIC DNA]</scope>
    <source>
        <strain evidence="6 7">JC140</strain>
    </source>
</reference>
<gene>
    <name evidence="6" type="ORF">REJC140_02697</name>
</gene>
<feature type="domain" description="RecX second three-helical" evidence="5">
    <location>
        <begin position="71"/>
        <end position="110"/>
    </location>
</feature>
<evidence type="ECO:0000256" key="1">
    <source>
        <dbReference type="ARBA" id="ARBA00004496"/>
    </source>
</evidence>
<proteinExistence type="inferred from homology"/>
<comment type="similarity">
    <text evidence="2">Belongs to the RecX family.</text>
</comment>
<dbReference type="Pfam" id="PF02631">
    <property type="entry name" value="RecX_HTH2"/>
    <property type="match status" value="1"/>
</dbReference>
<keyword evidence="4" id="KW-0963">Cytoplasm</keyword>
<protein>
    <recommendedName>
        <fullName evidence="3">Regulatory protein RecX</fullName>
    </recommendedName>
</protein>
<dbReference type="EMBL" id="CABFWF030000007">
    <property type="protein sequence ID" value="CAD7029295.1"/>
    <property type="molecule type" value="Genomic_DNA"/>
</dbReference>